<dbReference type="PANTHER" id="PTHR19325">
    <property type="entry name" value="COMPLEMENT COMPONENT-RELATED SUSHI DOMAIN-CONTAINING"/>
    <property type="match status" value="1"/>
</dbReference>
<evidence type="ECO:0000259" key="6">
    <source>
        <dbReference type="PROSITE" id="PS50923"/>
    </source>
</evidence>
<gene>
    <name evidence="7" type="ORF">FOL47_003638</name>
</gene>
<dbReference type="EMBL" id="JAAPAO010000214">
    <property type="protein sequence ID" value="KAF4667315.1"/>
    <property type="molecule type" value="Genomic_DNA"/>
</dbReference>
<dbReference type="PANTHER" id="PTHR19325:SF575">
    <property type="entry name" value="LOCOMOTION-RELATED PROTEIN HIKARU GENKI"/>
    <property type="match status" value="1"/>
</dbReference>
<feature type="signal peptide" evidence="5">
    <location>
        <begin position="1"/>
        <end position="20"/>
    </location>
</feature>
<proteinExistence type="predicted"/>
<keyword evidence="1" id="KW-0768">Sushi</keyword>
<evidence type="ECO:0000256" key="1">
    <source>
        <dbReference type="ARBA" id="ARBA00022659"/>
    </source>
</evidence>
<dbReference type="AlphaFoldDB" id="A0A7J6M776"/>
<accession>A0A7J6M776</accession>
<dbReference type="InterPro" id="IPR035976">
    <property type="entry name" value="Sushi/SCR/CCP_sf"/>
</dbReference>
<dbReference type="OrthoDB" id="406096at2759"/>
<dbReference type="InterPro" id="IPR000436">
    <property type="entry name" value="Sushi_SCR_CCP_dom"/>
</dbReference>
<keyword evidence="8" id="KW-1185">Reference proteome</keyword>
<organism evidence="7 8">
    <name type="scientific">Perkinsus chesapeaki</name>
    <name type="common">Clam parasite</name>
    <name type="synonym">Perkinsus andrewsi</name>
    <dbReference type="NCBI Taxonomy" id="330153"/>
    <lineage>
        <taxon>Eukaryota</taxon>
        <taxon>Sar</taxon>
        <taxon>Alveolata</taxon>
        <taxon>Perkinsozoa</taxon>
        <taxon>Perkinsea</taxon>
        <taxon>Perkinsida</taxon>
        <taxon>Perkinsidae</taxon>
        <taxon>Perkinsus</taxon>
    </lineage>
</organism>
<dbReference type="SMART" id="SM00032">
    <property type="entry name" value="CCP"/>
    <property type="match status" value="7"/>
</dbReference>
<dbReference type="InterPro" id="IPR050350">
    <property type="entry name" value="Compl-Cell_Adhes-Reg"/>
</dbReference>
<evidence type="ECO:0000313" key="8">
    <source>
        <dbReference type="Proteomes" id="UP000591131"/>
    </source>
</evidence>
<feature type="chain" id="PRO_5029650344" description="Sushi domain-containing protein" evidence="5">
    <location>
        <begin position="21"/>
        <end position="781"/>
    </location>
</feature>
<keyword evidence="5" id="KW-0732">Signal</keyword>
<name>A0A7J6M776_PERCH</name>
<dbReference type="Gene3D" id="2.10.70.10">
    <property type="entry name" value="Complement Module, domain 1"/>
    <property type="match status" value="4"/>
</dbReference>
<dbReference type="PROSITE" id="PS50923">
    <property type="entry name" value="SUSHI"/>
    <property type="match status" value="1"/>
</dbReference>
<keyword evidence="2" id="KW-0677">Repeat</keyword>
<dbReference type="Pfam" id="PF00084">
    <property type="entry name" value="Sushi"/>
    <property type="match status" value="2"/>
</dbReference>
<protein>
    <recommendedName>
        <fullName evidence="6">Sushi domain-containing protein</fullName>
    </recommendedName>
</protein>
<keyword evidence="4" id="KW-0325">Glycoprotein</keyword>
<keyword evidence="3" id="KW-1015">Disulfide bond</keyword>
<evidence type="ECO:0000256" key="4">
    <source>
        <dbReference type="ARBA" id="ARBA00023180"/>
    </source>
</evidence>
<evidence type="ECO:0000256" key="5">
    <source>
        <dbReference type="SAM" id="SignalP"/>
    </source>
</evidence>
<feature type="domain" description="Sushi" evidence="6">
    <location>
        <begin position="244"/>
        <end position="312"/>
    </location>
</feature>
<sequence>MNVNKCSSWLMVMLMWMASGSDPDCEINPESCQRSSCGLLPQVKNAKFVGEHPEGGVFDHEAVAEFACHEGHSVDGLALGPRKLLYRCHSDGLFKPVRSALTECKPVKCGAPFELPYAFPTSHKVGEPIVYPQRVNYSCHEHHTANGENDGAKEISIVCGSDGKFQPSYPLPRCQPIHCGEFPNITNAEPFRRVHKYRVEEGQGMDYVCLNGFTEKVLGFEIKCVNIDGIVQWDIPARTPCVARKCGQLEHFSDAEQTDFSNDITYRYPSKVPFACESGYALGGDKNRHTFTASCSITGIWEYDRGKDRCEPVICGDINDVPGEMKRFATAVIAPKVMRLGDKMEFACDEGAYVAGSDRKKTTYAIECSNTGDFKLAAGHQGTCMKPCGPLLPMKSGKLLYPAGVKIGQVVESPANVVYTCEQGHTLGGVVGGEVKFSQQCHPDGNLSPEAQPPACELVKCGHAPAVPHGERLASGESDDEEFVYEDEVKYTCSEGMTHNGVAPAKGGSSLLVAKCGVLGWGMKDTDGRWSKRDVQCQVPRCQQKLPAVPNAAAVSTHVVNGRLALNGTVEYKCNVGFALKDQTKPGIVSCNEEGDLTIEMDNFECAPLVCPLLPTIMYHGTLHGPPAREPYKAPPRVYQCPDRWTPDKVEIQCGLDGEYHAVGPRDFRMGDPKTTRYPMCHPPSCKASDIPPAWTHISLRSRAQTGDFIYGTSYKIKCQQGFGTANATNMLPVRCNENSQWEIDGNPEDFAKDGYVGCTERFTGTGEYIPEIWPPPVLYG</sequence>
<comment type="caution">
    <text evidence="7">The sequence shown here is derived from an EMBL/GenBank/DDBJ whole genome shotgun (WGS) entry which is preliminary data.</text>
</comment>
<evidence type="ECO:0000256" key="3">
    <source>
        <dbReference type="ARBA" id="ARBA00023157"/>
    </source>
</evidence>
<evidence type="ECO:0000313" key="7">
    <source>
        <dbReference type="EMBL" id="KAF4667315.1"/>
    </source>
</evidence>
<dbReference type="Proteomes" id="UP000591131">
    <property type="component" value="Unassembled WGS sequence"/>
</dbReference>
<dbReference type="SUPFAM" id="SSF57535">
    <property type="entry name" value="Complement control module/SCR domain"/>
    <property type="match status" value="2"/>
</dbReference>
<reference evidence="7 8" key="1">
    <citation type="submission" date="2020-04" db="EMBL/GenBank/DDBJ databases">
        <title>Perkinsus chesapeaki whole genome sequence.</title>
        <authorList>
            <person name="Bogema D.R."/>
        </authorList>
    </citation>
    <scope>NUCLEOTIDE SEQUENCE [LARGE SCALE GENOMIC DNA]</scope>
    <source>
        <strain evidence="7">ATCC PRA-425</strain>
    </source>
</reference>
<evidence type="ECO:0000256" key="2">
    <source>
        <dbReference type="ARBA" id="ARBA00022737"/>
    </source>
</evidence>